<dbReference type="GO" id="GO:0016853">
    <property type="term" value="F:isomerase activity"/>
    <property type="evidence" value="ECO:0007669"/>
    <property type="project" value="UniProtKB-KW"/>
</dbReference>
<dbReference type="PANTHER" id="PTHR30344">
    <property type="entry name" value="6-PHOSPHOGLUCONOLACTONASE-RELATED"/>
    <property type="match status" value="1"/>
</dbReference>
<name>A0A2M9CJI2_9MICO</name>
<keyword evidence="3" id="KW-1185">Reference proteome</keyword>
<dbReference type="RefSeq" id="WP_100364290.1">
    <property type="nucleotide sequence ID" value="NZ_PGFF01000001.1"/>
</dbReference>
<protein>
    <submittedName>
        <fullName evidence="2">6-phosphogluconolactonase (Cycloisomerase 2 family)</fullName>
    </submittedName>
</protein>
<dbReference type="InterPro" id="IPR019405">
    <property type="entry name" value="Lactonase_7-beta_prop"/>
</dbReference>
<evidence type="ECO:0000256" key="1">
    <source>
        <dbReference type="ARBA" id="ARBA00005564"/>
    </source>
</evidence>
<dbReference type="InterPro" id="IPR011048">
    <property type="entry name" value="Haem_d1_sf"/>
</dbReference>
<comment type="similarity">
    <text evidence="1">Belongs to the cycloisomerase 2 family.</text>
</comment>
<gene>
    <name evidence="2" type="ORF">CLV46_1616</name>
</gene>
<dbReference type="EMBL" id="PGFF01000001">
    <property type="protein sequence ID" value="PJJ72056.1"/>
    <property type="molecule type" value="Genomic_DNA"/>
</dbReference>
<dbReference type="OrthoDB" id="9790815at2"/>
<dbReference type="PANTHER" id="PTHR30344:SF1">
    <property type="entry name" value="6-PHOSPHOGLUCONOLACTONASE"/>
    <property type="match status" value="1"/>
</dbReference>
<dbReference type="InterPro" id="IPR050282">
    <property type="entry name" value="Cycloisomerase_2"/>
</dbReference>
<proteinExistence type="inferred from homology"/>
<evidence type="ECO:0000313" key="3">
    <source>
        <dbReference type="Proteomes" id="UP000228758"/>
    </source>
</evidence>
<dbReference type="AlphaFoldDB" id="A0A2M9CJI2"/>
<sequence length="329" mass="34551">MTALRLLVGGYTADQDGAATGIGLVEVDADGRMSHRGTIVETESPSFLARRGDVVYASAEGAGRLDAFRVAPDAASAEPLARIATGGALPCHVTLTADSALVACYGDGMLARHPLLDDGTPGEPAQVLRPEPGPAAMNRGGAHAHASIVLADGRVLSSDLGTDAVHVHTIGEDGSLQRVGTVRLPAGSGPRHFAQHPTGIVYVITELDNHVVALDENLRPIVSVFLDRADEEYPSEVAVSADGRFVYAAVRGRDTIVVLAAHDGGRRLERIAEVPTRGAWPRHFVLSGRRLYAADQLDHRVAAFDLGENGVPVYSHAVDVPSPSALLAW</sequence>
<dbReference type="InterPro" id="IPR015943">
    <property type="entry name" value="WD40/YVTN_repeat-like_dom_sf"/>
</dbReference>
<reference evidence="2 3" key="1">
    <citation type="submission" date="2017-11" db="EMBL/GenBank/DDBJ databases">
        <title>Genomic Encyclopedia of Archaeal and Bacterial Type Strains, Phase II (KMG-II): From Individual Species to Whole Genera.</title>
        <authorList>
            <person name="Goeker M."/>
        </authorList>
    </citation>
    <scope>NUCLEOTIDE SEQUENCE [LARGE SCALE GENOMIC DNA]</scope>
    <source>
        <strain evidence="2 3">DSM 27393</strain>
    </source>
</reference>
<dbReference type="GO" id="GO:0017057">
    <property type="term" value="F:6-phosphogluconolactonase activity"/>
    <property type="evidence" value="ECO:0007669"/>
    <property type="project" value="TreeGrafter"/>
</dbReference>
<organism evidence="2 3">
    <name type="scientific">Diaminobutyricimonas aerilata</name>
    <dbReference type="NCBI Taxonomy" id="1162967"/>
    <lineage>
        <taxon>Bacteria</taxon>
        <taxon>Bacillati</taxon>
        <taxon>Actinomycetota</taxon>
        <taxon>Actinomycetes</taxon>
        <taxon>Micrococcales</taxon>
        <taxon>Microbacteriaceae</taxon>
        <taxon>Diaminobutyricimonas</taxon>
    </lineage>
</organism>
<evidence type="ECO:0000313" key="2">
    <source>
        <dbReference type="EMBL" id="PJJ72056.1"/>
    </source>
</evidence>
<dbReference type="Gene3D" id="2.130.10.10">
    <property type="entry name" value="YVTN repeat-like/Quinoprotein amine dehydrogenase"/>
    <property type="match status" value="1"/>
</dbReference>
<accession>A0A2M9CJI2</accession>
<keyword evidence="2" id="KW-0413">Isomerase</keyword>
<dbReference type="Pfam" id="PF10282">
    <property type="entry name" value="Lactonase"/>
    <property type="match status" value="1"/>
</dbReference>
<dbReference type="SUPFAM" id="SSF51004">
    <property type="entry name" value="C-terminal (heme d1) domain of cytochrome cd1-nitrite reductase"/>
    <property type="match status" value="1"/>
</dbReference>
<dbReference type="Proteomes" id="UP000228758">
    <property type="component" value="Unassembled WGS sequence"/>
</dbReference>
<comment type="caution">
    <text evidence="2">The sequence shown here is derived from an EMBL/GenBank/DDBJ whole genome shotgun (WGS) entry which is preliminary data.</text>
</comment>